<reference evidence="3" key="1">
    <citation type="journal article" date="2019" name="Int. J. Syst. Evol. Microbiol.">
        <title>The Global Catalogue of Microorganisms (GCM) 10K type strain sequencing project: providing services to taxonomists for standard genome sequencing and annotation.</title>
        <authorList>
            <consortium name="The Broad Institute Genomics Platform"/>
            <consortium name="The Broad Institute Genome Sequencing Center for Infectious Disease"/>
            <person name="Wu L."/>
            <person name="Ma J."/>
        </authorList>
    </citation>
    <scope>NUCLEOTIDE SEQUENCE [LARGE SCALE GENOMIC DNA]</scope>
    <source>
        <strain evidence="3">JCM 4738</strain>
    </source>
</reference>
<feature type="region of interest" description="Disordered" evidence="1">
    <location>
        <begin position="48"/>
        <end position="72"/>
    </location>
</feature>
<gene>
    <name evidence="2" type="ORF">GCM10010347_27770</name>
</gene>
<dbReference type="EMBL" id="BMVP01000004">
    <property type="protein sequence ID" value="GHB56164.1"/>
    <property type="molecule type" value="Genomic_DNA"/>
</dbReference>
<protein>
    <submittedName>
        <fullName evidence="2">Uncharacterized protein</fullName>
    </submittedName>
</protein>
<evidence type="ECO:0000256" key="1">
    <source>
        <dbReference type="SAM" id="MobiDB-lite"/>
    </source>
</evidence>
<accession>A0ABQ3EU04</accession>
<dbReference type="Proteomes" id="UP000642673">
    <property type="component" value="Unassembled WGS sequence"/>
</dbReference>
<keyword evidence="3" id="KW-1185">Reference proteome</keyword>
<evidence type="ECO:0000313" key="2">
    <source>
        <dbReference type="EMBL" id="GHB56164.1"/>
    </source>
</evidence>
<dbReference type="RefSeq" id="WP_190184411.1">
    <property type="nucleotide sequence ID" value="NZ_BMVP01000004.1"/>
</dbReference>
<sequence>MSARLVIYPPDENGWRRVRYDGVAIGVAHKPSDILVFLSAAGMEDPGDLDLTDPELVEWRGPGPESWAESPP</sequence>
<comment type="caution">
    <text evidence="2">The sequence shown here is derived from an EMBL/GenBank/DDBJ whole genome shotgun (WGS) entry which is preliminary data.</text>
</comment>
<proteinExistence type="predicted"/>
<evidence type="ECO:0000313" key="3">
    <source>
        <dbReference type="Proteomes" id="UP000642673"/>
    </source>
</evidence>
<name>A0ABQ3EU04_9ACTN</name>
<organism evidence="2 3">
    <name type="scientific">Streptomyces cirratus</name>
    <dbReference type="NCBI Taxonomy" id="68187"/>
    <lineage>
        <taxon>Bacteria</taxon>
        <taxon>Bacillati</taxon>
        <taxon>Actinomycetota</taxon>
        <taxon>Actinomycetes</taxon>
        <taxon>Kitasatosporales</taxon>
        <taxon>Streptomycetaceae</taxon>
        <taxon>Streptomyces</taxon>
    </lineage>
</organism>